<evidence type="ECO:0000313" key="4">
    <source>
        <dbReference type="Proteomes" id="UP000594042"/>
    </source>
</evidence>
<dbReference type="Proteomes" id="UP000594042">
    <property type="component" value="Chromosome"/>
</dbReference>
<gene>
    <name evidence="3" type="primary">nodX</name>
    <name evidence="3" type="ORF">Cop2CBH44_21130</name>
</gene>
<evidence type="ECO:0000313" key="3">
    <source>
        <dbReference type="EMBL" id="BCI63760.1"/>
    </source>
</evidence>
<feature type="domain" description="Acyltransferase 3" evidence="2">
    <location>
        <begin position="18"/>
        <end position="331"/>
    </location>
</feature>
<feature type="transmembrane region" description="Helical" evidence="1">
    <location>
        <begin position="151"/>
        <end position="171"/>
    </location>
</feature>
<dbReference type="Pfam" id="PF01757">
    <property type="entry name" value="Acyl_transf_3"/>
    <property type="match status" value="1"/>
</dbReference>
<dbReference type="AlphaFoldDB" id="A0A7G1HW14"/>
<proteinExistence type="predicted"/>
<keyword evidence="1" id="KW-0472">Membrane</keyword>
<feature type="transmembrane region" description="Helical" evidence="1">
    <location>
        <begin position="89"/>
        <end position="108"/>
    </location>
</feature>
<reference evidence="4" key="1">
    <citation type="submission" date="2020-07" db="EMBL/GenBank/DDBJ databases">
        <title>Complete genome sequencing of Coprobacter sp. strain 2CBH44.</title>
        <authorList>
            <person name="Sakamoto M."/>
            <person name="Murakami T."/>
            <person name="Mori H."/>
        </authorList>
    </citation>
    <scope>NUCLEOTIDE SEQUENCE [LARGE SCALE GENOMIC DNA]</scope>
    <source>
        <strain evidence="4">2CBH44</strain>
    </source>
</reference>
<feature type="transmembrane region" description="Helical" evidence="1">
    <location>
        <begin position="177"/>
        <end position="201"/>
    </location>
</feature>
<feature type="transmembrane region" description="Helical" evidence="1">
    <location>
        <begin position="213"/>
        <end position="230"/>
    </location>
</feature>
<protein>
    <submittedName>
        <fullName evidence="3">Acyltransferase</fullName>
    </submittedName>
</protein>
<name>A0A7G1HW14_9BACT</name>
<feature type="transmembrane region" description="Helical" evidence="1">
    <location>
        <begin position="52"/>
        <end position="69"/>
    </location>
</feature>
<evidence type="ECO:0000259" key="2">
    <source>
        <dbReference type="Pfam" id="PF01757"/>
    </source>
</evidence>
<evidence type="ECO:0000256" key="1">
    <source>
        <dbReference type="SAM" id="Phobius"/>
    </source>
</evidence>
<keyword evidence="3" id="KW-0012">Acyltransferase</keyword>
<keyword evidence="3" id="KW-0808">Transferase</keyword>
<sequence length="360" mass="42441">MHNWIGEKTLHILGGKNNFDIIRYYLSFAVFFAHFGILTNTNCFWPTSSVDAVHGFFVLSGFLVFLSYIRNPHVGHYTNRRIRRILPPYFFIITCCFFLGGIISSLSFGEYITSTQTWKYLIANYTFLNFLEPALPGVFSNNVVPVINGSLWTLKVEVLLYASVPIVYFLMKKYGRLSVFLFIFIFSIIYNEFFLFMYSNTQKEIFLILKRQVGGQLVYFYSGTFLLLYFDFFQKHALYFIILAILVLWFRDDNIVCKYVEPLAFAVVLIGFAYNLQWFTFLRRYDNIAYGIYLFHFPVIQFVVWLGIDKINIHLALISSILCTILISLISWFLLEKPVLQKHLPFYKKVQKRLCWRSNN</sequence>
<dbReference type="EMBL" id="AP023322">
    <property type="protein sequence ID" value="BCI63760.1"/>
    <property type="molecule type" value="Genomic_DNA"/>
</dbReference>
<dbReference type="GO" id="GO:0016747">
    <property type="term" value="F:acyltransferase activity, transferring groups other than amino-acyl groups"/>
    <property type="evidence" value="ECO:0007669"/>
    <property type="project" value="InterPro"/>
</dbReference>
<dbReference type="RefSeq" id="WP_200754770.1">
    <property type="nucleotide sequence ID" value="NZ_AP023322.1"/>
</dbReference>
<dbReference type="InterPro" id="IPR002656">
    <property type="entry name" value="Acyl_transf_3_dom"/>
</dbReference>
<organism evidence="3 4">
    <name type="scientific">Coprobacter secundus subsp. similis</name>
    <dbReference type="NCBI Taxonomy" id="2751153"/>
    <lineage>
        <taxon>Bacteria</taxon>
        <taxon>Pseudomonadati</taxon>
        <taxon>Bacteroidota</taxon>
        <taxon>Bacteroidia</taxon>
        <taxon>Bacteroidales</taxon>
        <taxon>Barnesiellaceae</taxon>
        <taxon>Coprobacter</taxon>
    </lineage>
</organism>
<keyword evidence="1" id="KW-1133">Transmembrane helix</keyword>
<keyword evidence="1" id="KW-0812">Transmembrane</keyword>
<keyword evidence="4" id="KW-1185">Reference proteome</keyword>
<feature type="transmembrane region" description="Helical" evidence="1">
    <location>
        <begin position="288"/>
        <end position="308"/>
    </location>
</feature>
<feature type="transmembrane region" description="Helical" evidence="1">
    <location>
        <begin position="263"/>
        <end position="282"/>
    </location>
</feature>
<feature type="transmembrane region" description="Helical" evidence="1">
    <location>
        <begin position="21"/>
        <end position="40"/>
    </location>
</feature>
<dbReference type="InterPro" id="IPR050879">
    <property type="entry name" value="Acyltransferase_3"/>
</dbReference>
<dbReference type="PANTHER" id="PTHR23028">
    <property type="entry name" value="ACETYLTRANSFERASE"/>
    <property type="match status" value="1"/>
</dbReference>
<feature type="transmembrane region" description="Helical" evidence="1">
    <location>
        <begin position="236"/>
        <end position="251"/>
    </location>
</feature>
<accession>A0A7G1HW14</accession>
<dbReference type="GO" id="GO:0016020">
    <property type="term" value="C:membrane"/>
    <property type="evidence" value="ECO:0007669"/>
    <property type="project" value="TreeGrafter"/>
</dbReference>
<dbReference type="PANTHER" id="PTHR23028:SF53">
    <property type="entry name" value="ACYL_TRANSF_3 DOMAIN-CONTAINING PROTEIN"/>
    <property type="match status" value="1"/>
</dbReference>
<feature type="transmembrane region" description="Helical" evidence="1">
    <location>
        <begin position="315"/>
        <end position="335"/>
    </location>
</feature>
<dbReference type="KEGG" id="copr:Cop2CBH44_21130"/>
<dbReference type="GO" id="GO:0009103">
    <property type="term" value="P:lipopolysaccharide biosynthetic process"/>
    <property type="evidence" value="ECO:0007669"/>
    <property type="project" value="TreeGrafter"/>
</dbReference>